<keyword evidence="2" id="KW-1185">Reference proteome</keyword>
<dbReference type="Pfam" id="PF13489">
    <property type="entry name" value="Methyltransf_23"/>
    <property type="match status" value="1"/>
</dbReference>
<dbReference type="RefSeq" id="WP_255188475.1">
    <property type="nucleotide sequence ID" value="NZ_CP113517.1"/>
</dbReference>
<dbReference type="CDD" id="cd02440">
    <property type="entry name" value="AdoMet_MTases"/>
    <property type="match status" value="1"/>
</dbReference>
<dbReference type="Proteomes" id="UP001162780">
    <property type="component" value="Chromosome"/>
</dbReference>
<evidence type="ECO:0000313" key="2">
    <source>
        <dbReference type="Proteomes" id="UP001162780"/>
    </source>
</evidence>
<dbReference type="Gene3D" id="3.40.50.150">
    <property type="entry name" value="Vaccinia Virus protein VP39"/>
    <property type="match status" value="1"/>
</dbReference>
<name>A0ABY7GE07_9GAMM</name>
<dbReference type="InterPro" id="IPR029063">
    <property type="entry name" value="SAM-dependent_MTases_sf"/>
</dbReference>
<protein>
    <submittedName>
        <fullName evidence="1">Methyltransferase domain-containing protein</fullName>
    </submittedName>
</protein>
<dbReference type="GO" id="GO:0008168">
    <property type="term" value="F:methyltransferase activity"/>
    <property type="evidence" value="ECO:0007669"/>
    <property type="project" value="UniProtKB-KW"/>
</dbReference>
<dbReference type="GO" id="GO:0032259">
    <property type="term" value="P:methylation"/>
    <property type="evidence" value="ECO:0007669"/>
    <property type="project" value="UniProtKB-KW"/>
</dbReference>
<sequence>MMENQQPFRRFHWQDADYATAFNTLLRASGERPHVHAFLRKLIDQYPTTGLALDWGAGDGDLTQLLASHFDNILAIEPNSSLRAGLIAACPKAVILDGTLSTAMPPGNVDVGIISHVFYHIPDHKWSAYVLRAARCLSEHGTLVVMLKDANSACNRMLEHFGATRFDLVATLLPIMQRHTEYNYRLERLPGSFSTSNLQDTLDIARLMLCDRDADAFCRPLLEETFVDYVKTHFWNENTQSGGWHYDVMMFTMSRGKTNHAQQAATIHPTPDIHQQTNLTTGETP</sequence>
<keyword evidence="1" id="KW-0489">Methyltransferase</keyword>
<reference evidence="1" key="1">
    <citation type="submission" date="2022-11" db="EMBL/GenBank/DDBJ databases">
        <title>Methylomonas rapida sp. nov., Carotenoid-Producing Obligate Methanotrophs with High Growth Characteristics and Biotechnological Potential.</title>
        <authorList>
            <person name="Tikhonova E.N."/>
            <person name="Suleimanov R.Z."/>
            <person name="Miroshnikov K."/>
            <person name="Oshkin I.Y."/>
            <person name="Belova S.E."/>
            <person name="Danilova O.V."/>
            <person name="Ashikhmin A."/>
            <person name="Konopkin A."/>
            <person name="But S.Y."/>
            <person name="Khmelenina V.N."/>
            <person name="Kuznetsov N."/>
            <person name="Pimenov N.V."/>
            <person name="Dedysh S.N."/>
        </authorList>
    </citation>
    <scope>NUCLEOTIDE SEQUENCE</scope>
    <source>
        <strain evidence="1">MP1</strain>
    </source>
</reference>
<organism evidence="1 2">
    <name type="scientific">Methylomonas rapida</name>
    <dbReference type="NCBI Taxonomy" id="2963939"/>
    <lineage>
        <taxon>Bacteria</taxon>
        <taxon>Pseudomonadati</taxon>
        <taxon>Pseudomonadota</taxon>
        <taxon>Gammaproteobacteria</taxon>
        <taxon>Methylococcales</taxon>
        <taxon>Methylococcaceae</taxon>
        <taxon>Methylomonas</taxon>
    </lineage>
</organism>
<accession>A0ABY7GE07</accession>
<proteinExistence type="predicted"/>
<keyword evidence="1" id="KW-0808">Transferase</keyword>
<dbReference type="EMBL" id="CP113517">
    <property type="protein sequence ID" value="WAR43509.1"/>
    <property type="molecule type" value="Genomic_DNA"/>
</dbReference>
<gene>
    <name evidence="1" type="ORF">NM686_014110</name>
</gene>
<evidence type="ECO:0000313" key="1">
    <source>
        <dbReference type="EMBL" id="WAR43509.1"/>
    </source>
</evidence>
<dbReference type="SUPFAM" id="SSF53335">
    <property type="entry name" value="S-adenosyl-L-methionine-dependent methyltransferases"/>
    <property type="match status" value="1"/>
</dbReference>